<dbReference type="CDD" id="cd00609">
    <property type="entry name" value="AAT_like"/>
    <property type="match status" value="1"/>
</dbReference>
<dbReference type="SUPFAM" id="SSF53383">
    <property type="entry name" value="PLP-dependent transferases"/>
    <property type="match status" value="1"/>
</dbReference>
<dbReference type="PANTHER" id="PTHR46577:SF1">
    <property type="entry name" value="HTH-TYPE TRANSCRIPTIONAL REGULATORY PROTEIN GABR"/>
    <property type="match status" value="1"/>
</dbReference>
<evidence type="ECO:0000256" key="3">
    <source>
        <dbReference type="ARBA" id="ARBA00022576"/>
    </source>
</evidence>
<keyword evidence="10" id="KW-1185">Reference proteome</keyword>
<evidence type="ECO:0000259" key="8">
    <source>
        <dbReference type="PROSITE" id="PS50949"/>
    </source>
</evidence>
<dbReference type="Gene3D" id="1.10.10.10">
    <property type="entry name" value="Winged helix-like DNA-binding domain superfamily/Winged helix DNA-binding domain"/>
    <property type="match status" value="1"/>
</dbReference>
<sequence>MPINSFDNFPMSWKPNKSLMKQPYFTSLADQLEHDIKNGSLAPGTKLPPQRELADYLDLNFTTITRAYNLCKKKGLIYGTTGRGTFVSPHVNESITITGADLSPSCIEMGMVSGFEQYNELVAQATKSVVEKGYLNSLYGYSYPTGHPHQLAAAIRWLEQMGVHVDSSHIAIFSGAQNTLTVALISLFEPGDKIATDEYTYSNFVELAKLLHIQLVPIPGDHNGMRADLLELQCKQKKINGIYLMPSCANPTTIKISLSRKRELAEVIRRHKLILIEDEIFACMITGLDKFETIPLFSLVPEQTLYISSTSKTLCSGIRIAFLAFTENFREKILHGLFNSNIKTSSLDAEIITELILNGNAYAIVEKKRELAAKAGAIFERYFPECPPPATPYCFYRWLPILNTKPSSQVEKELEHAGIRVYHSDRFIVRNPTDKPFLRVSLSDAGSMSKLEKGLAILKEYLET</sequence>
<dbReference type="Pfam" id="PF00155">
    <property type="entry name" value="Aminotran_1_2"/>
    <property type="match status" value="1"/>
</dbReference>
<keyword evidence="3" id="KW-0808">Transferase</keyword>
<keyword evidence="5" id="KW-0805">Transcription regulation</keyword>
<dbReference type="InterPro" id="IPR004839">
    <property type="entry name" value="Aminotransferase_I/II_large"/>
</dbReference>
<feature type="domain" description="HTH gntR-type" evidence="8">
    <location>
        <begin position="22"/>
        <end position="90"/>
    </location>
</feature>
<dbReference type="Gene3D" id="3.40.640.10">
    <property type="entry name" value="Type I PLP-dependent aspartate aminotransferase-like (Major domain)"/>
    <property type="match status" value="1"/>
</dbReference>
<dbReference type="InterPro" id="IPR036388">
    <property type="entry name" value="WH-like_DNA-bd_sf"/>
</dbReference>
<dbReference type="EMBL" id="CP009288">
    <property type="protein sequence ID" value="AIQ10999.1"/>
    <property type="molecule type" value="Genomic_DNA"/>
</dbReference>
<keyword evidence="6" id="KW-0238">DNA-binding</keyword>
<dbReference type="AlphaFoldDB" id="A0A089IPL7"/>
<dbReference type="RefSeq" id="WP_042204925.1">
    <property type="nucleotide sequence ID" value="NZ_CP009288.1"/>
</dbReference>
<dbReference type="GO" id="GO:0003677">
    <property type="term" value="F:DNA binding"/>
    <property type="evidence" value="ECO:0007669"/>
    <property type="project" value="UniProtKB-KW"/>
</dbReference>
<dbReference type="PROSITE" id="PS50949">
    <property type="entry name" value="HTH_GNTR"/>
    <property type="match status" value="1"/>
</dbReference>
<evidence type="ECO:0000256" key="7">
    <source>
        <dbReference type="ARBA" id="ARBA00023163"/>
    </source>
</evidence>
<dbReference type="GO" id="GO:0008483">
    <property type="term" value="F:transaminase activity"/>
    <property type="evidence" value="ECO:0007669"/>
    <property type="project" value="UniProtKB-KW"/>
</dbReference>
<reference evidence="9 10" key="1">
    <citation type="submission" date="2014-08" db="EMBL/GenBank/DDBJ databases">
        <title>Comparative genomics of the Paenibacillus odorifer group.</title>
        <authorList>
            <person name="den Bakker H.C."/>
            <person name="Tsai Y.-C."/>
            <person name="Martin N."/>
            <person name="Korlach J."/>
            <person name="Wiedmann M."/>
        </authorList>
    </citation>
    <scope>NUCLEOTIDE SEQUENCE [LARGE SCALE GENOMIC DNA]</scope>
    <source>
        <strain evidence="9 10">DSM 1735</strain>
    </source>
</reference>
<dbReference type="InterPro" id="IPR015424">
    <property type="entry name" value="PyrdxlP-dep_Trfase"/>
</dbReference>
<evidence type="ECO:0000313" key="10">
    <source>
        <dbReference type="Proteomes" id="UP000029409"/>
    </source>
</evidence>
<comment type="similarity">
    <text evidence="2">In the C-terminal section; belongs to the class-I pyridoxal-phosphate-dependent aminotransferase family.</text>
</comment>
<dbReference type="SMART" id="SM00345">
    <property type="entry name" value="HTH_GNTR"/>
    <property type="match status" value="1"/>
</dbReference>
<dbReference type="Proteomes" id="UP000029409">
    <property type="component" value="Chromosome"/>
</dbReference>
<keyword evidence="7" id="KW-0804">Transcription</keyword>
<dbReference type="eggNOG" id="COG1167">
    <property type="taxonomic scope" value="Bacteria"/>
</dbReference>
<evidence type="ECO:0000256" key="4">
    <source>
        <dbReference type="ARBA" id="ARBA00022898"/>
    </source>
</evidence>
<dbReference type="InterPro" id="IPR015422">
    <property type="entry name" value="PyrdxlP-dep_Trfase_small"/>
</dbReference>
<dbReference type="InterPro" id="IPR036390">
    <property type="entry name" value="WH_DNA-bd_sf"/>
</dbReference>
<accession>A0A089IPL7</accession>
<dbReference type="PANTHER" id="PTHR46577">
    <property type="entry name" value="HTH-TYPE TRANSCRIPTIONAL REGULATORY PROTEIN GABR"/>
    <property type="match status" value="1"/>
</dbReference>
<dbReference type="GO" id="GO:0003700">
    <property type="term" value="F:DNA-binding transcription factor activity"/>
    <property type="evidence" value="ECO:0007669"/>
    <property type="project" value="InterPro"/>
</dbReference>
<proteinExistence type="inferred from homology"/>
<evidence type="ECO:0000256" key="6">
    <source>
        <dbReference type="ARBA" id="ARBA00023125"/>
    </source>
</evidence>
<evidence type="ECO:0000313" key="9">
    <source>
        <dbReference type="EMBL" id="AIQ10999.1"/>
    </source>
</evidence>
<dbReference type="CDD" id="cd07377">
    <property type="entry name" value="WHTH_GntR"/>
    <property type="match status" value="1"/>
</dbReference>
<dbReference type="OrthoDB" id="9802601at2"/>
<name>A0A089IPL7_PAEDU</name>
<gene>
    <name evidence="9" type="ORF">PDUR_02470</name>
</gene>
<evidence type="ECO:0000256" key="5">
    <source>
        <dbReference type="ARBA" id="ARBA00023015"/>
    </source>
</evidence>
<evidence type="ECO:0000256" key="1">
    <source>
        <dbReference type="ARBA" id="ARBA00001933"/>
    </source>
</evidence>
<evidence type="ECO:0000256" key="2">
    <source>
        <dbReference type="ARBA" id="ARBA00005384"/>
    </source>
</evidence>
<dbReference type="InterPro" id="IPR051446">
    <property type="entry name" value="HTH_trans_reg/aminotransferase"/>
</dbReference>
<dbReference type="Pfam" id="PF00392">
    <property type="entry name" value="GntR"/>
    <property type="match status" value="1"/>
</dbReference>
<organism evidence="9 10">
    <name type="scientific">Paenibacillus durus</name>
    <name type="common">Paenibacillus azotofixans</name>
    <dbReference type="NCBI Taxonomy" id="44251"/>
    <lineage>
        <taxon>Bacteria</taxon>
        <taxon>Bacillati</taxon>
        <taxon>Bacillota</taxon>
        <taxon>Bacilli</taxon>
        <taxon>Bacillales</taxon>
        <taxon>Paenibacillaceae</taxon>
        <taxon>Paenibacillus</taxon>
    </lineage>
</organism>
<dbReference type="KEGG" id="pdu:PDUR_02470"/>
<keyword evidence="3" id="KW-0032">Aminotransferase</keyword>
<dbReference type="GO" id="GO:0030170">
    <property type="term" value="F:pyridoxal phosphate binding"/>
    <property type="evidence" value="ECO:0007669"/>
    <property type="project" value="InterPro"/>
</dbReference>
<dbReference type="InterPro" id="IPR015421">
    <property type="entry name" value="PyrdxlP-dep_Trfase_major"/>
</dbReference>
<keyword evidence="4" id="KW-0663">Pyridoxal phosphate</keyword>
<dbReference type="SUPFAM" id="SSF46785">
    <property type="entry name" value="Winged helix' DNA-binding domain"/>
    <property type="match status" value="1"/>
</dbReference>
<dbReference type="InterPro" id="IPR000524">
    <property type="entry name" value="Tscrpt_reg_HTH_GntR"/>
</dbReference>
<dbReference type="STRING" id="44251.PDUR_02470"/>
<protein>
    <submittedName>
        <fullName evidence="9">GntR family transcriptional regulator</fullName>
    </submittedName>
</protein>
<comment type="cofactor">
    <cofactor evidence="1">
        <name>pyridoxal 5'-phosphate</name>
        <dbReference type="ChEBI" id="CHEBI:597326"/>
    </cofactor>
</comment>
<dbReference type="Gene3D" id="3.90.1150.10">
    <property type="entry name" value="Aspartate Aminotransferase, domain 1"/>
    <property type="match status" value="1"/>
</dbReference>